<evidence type="ECO:0000313" key="3">
    <source>
        <dbReference type="Proteomes" id="UP000648482"/>
    </source>
</evidence>
<evidence type="ECO:0000313" key="2">
    <source>
        <dbReference type="EMBL" id="MBE0361552.1"/>
    </source>
</evidence>
<gene>
    <name evidence="2" type="ORF">PALI_b0544</name>
</gene>
<dbReference type="EMBL" id="AQGU01000029">
    <property type="protein sequence ID" value="MBE0361552.1"/>
    <property type="molecule type" value="Genomic_DNA"/>
</dbReference>
<proteinExistence type="predicted"/>
<name>A0ABR9E4L3_9GAMM</name>
<dbReference type="Proteomes" id="UP000648482">
    <property type="component" value="Unassembled WGS sequence"/>
</dbReference>
<comment type="caution">
    <text evidence="2">The sequence shown here is derived from an EMBL/GenBank/DDBJ whole genome shotgun (WGS) entry which is preliminary data.</text>
</comment>
<evidence type="ECO:0000259" key="1">
    <source>
        <dbReference type="Pfam" id="PF13274"/>
    </source>
</evidence>
<feature type="domain" description="Antitoxin SocA-like Panacea" evidence="1">
    <location>
        <begin position="26"/>
        <end position="129"/>
    </location>
</feature>
<dbReference type="Pfam" id="PF13274">
    <property type="entry name" value="SocA_Panacea"/>
    <property type="match status" value="1"/>
</dbReference>
<dbReference type="RefSeq" id="WP_138586571.1">
    <property type="nucleotide sequence ID" value="NZ_AQGU01000029.1"/>
</dbReference>
<reference evidence="2 3" key="1">
    <citation type="submission" date="2015-06" db="EMBL/GenBank/DDBJ databases">
        <title>Genome sequence of Pseudoalteromonas aliena.</title>
        <authorList>
            <person name="Xie B.-B."/>
            <person name="Rong J.-C."/>
            <person name="Qin Q.-L."/>
            <person name="Zhang Y.-Z."/>
        </authorList>
    </citation>
    <scope>NUCLEOTIDE SEQUENCE [LARGE SCALE GENOMIC DNA]</scope>
    <source>
        <strain evidence="2 3">SW19</strain>
    </source>
</reference>
<protein>
    <recommendedName>
        <fullName evidence="1">Antitoxin SocA-like Panacea domain-containing protein</fullName>
    </recommendedName>
</protein>
<accession>A0ABR9E4L3</accession>
<keyword evidence="3" id="KW-1185">Reference proteome</keyword>
<organism evidence="2 3">
    <name type="scientific">Pseudoalteromonas aliena SW19</name>
    <dbReference type="NCBI Taxonomy" id="1314866"/>
    <lineage>
        <taxon>Bacteria</taxon>
        <taxon>Pseudomonadati</taxon>
        <taxon>Pseudomonadota</taxon>
        <taxon>Gammaproteobacteria</taxon>
        <taxon>Alteromonadales</taxon>
        <taxon>Pseudoalteromonadaceae</taxon>
        <taxon>Pseudoalteromonas</taxon>
    </lineage>
</organism>
<dbReference type="InterPro" id="IPR025272">
    <property type="entry name" value="SocA_Panacea"/>
</dbReference>
<sequence length="162" mass="18694">MCSSALANFFIDKAKSEKVTLTNLKLQKLMFIGFGWVYALTEKDLTDGEGFQAWQHGPVLPSIYHQMKRFGDQPISDNAADYDSDENKVYMPVIKSGDTKNILNKVWDIYKSFSAWSLRDLTHESDTPWDKAYDHSKSFSNIDNEEVKKYYIAYIKNLLGKE</sequence>